<keyword evidence="1" id="KW-0812">Transmembrane</keyword>
<name>A0A1M5HBB5_9BACT</name>
<keyword evidence="1" id="KW-0472">Membrane</keyword>
<proteinExistence type="predicted"/>
<protein>
    <submittedName>
        <fullName evidence="2">Uncharacterized protein</fullName>
    </submittedName>
</protein>
<organism evidence="2 3">
    <name type="scientific">Dysgonomonas macrotermitis</name>
    <dbReference type="NCBI Taxonomy" id="1346286"/>
    <lineage>
        <taxon>Bacteria</taxon>
        <taxon>Pseudomonadati</taxon>
        <taxon>Bacteroidota</taxon>
        <taxon>Bacteroidia</taxon>
        <taxon>Bacteroidales</taxon>
        <taxon>Dysgonomonadaceae</taxon>
        <taxon>Dysgonomonas</taxon>
    </lineage>
</organism>
<accession>A0A1M5HBB5</accession>
<dbReference type="OrthoDB" id="1082663at2"/>
<reference evidence="3" key="1">
    <citation type="submission" date="2016-11" db="EMBL/GenBank/DDBJ databases">
        <authorList>
            <person name="Varghese N."/>
            <person name="Submissions S."/>
        </authorList>
    </citation>
    <scope>NUCLEOTIDE SEQUENCE [LARGE SCALE GENOMIC DNA]</scope>
    <source>
        <strain evidence="3">DSM 27370</strain>
    </source>
</reference>
<evidence type="ECO:0000313" key="2">
    <source>
        <dbReference type="EMBL" id="SHG13216.1"/>
    </source>
</evidence>
<gene>
    <name evidence="2" type="ORF">SAMN05444362_1168</name>
</gene>
<evidence type="ECO:0000256" key="1">
    <source>
        <dbReference type="SAM" id="Phobius"/>
    </source>
</evidence>
<keyword evidence="1" id="KW-1133">Transmembrane helix</keyword>
<feature type="transmembrane region" description="Helical" evidence="1">
    <location>
        <begin position="109"/>
        <end position="129"/>
    </location>
</feature>
<keyword evidence="3" id="KW-1185">Reference proteome</keyword>
<dbReference type="PROSITE" id="PS51257">
    <property type="entry name" value="PROKAR_LIPOPROTEIN"/>
    <property type="match status" value="1"/>
</dbReference>
<dbReference type="EMBL" id="FQUC01000016">
    <property type="protein sequence ID" value="SHG13216.1"/>
    <property type="molecule type" value="Genomic_DNA"/>
</dbReference>
<evidence type="ECO:0000313" key="3">
    <source>
        <dbReference type="Proteomes" id="UP000184480"/>
    </source>
</evidence>
<dbReference type="RefSeq" id="WP_062182870.1">
    <property type="nucleotide sequence ID" value="NZ_BBXL01000019.1"/>
</dbReference>
<dbReference type="Proteomes" id="UP000184480">
    <property type="component" value="Unassembled WGS sequence"/>
</dbReference>
<dbReference type="AlphaFoldDB" id="A0A1M5HBB5"/>
<sequence>MKKISERFYTIICLICLFIGLFTSSCKTRTVYVPVNNEKTEYIYKSFRDSVHLYDSIFLKEKGDTILLTKYRYMYRDRIRTDTIYRTDSIQIPYKVEIAGEAQKVYPKWLIIMACIGAVAIGYIGFRIFKQ</sequence>
<dbReference type="STRING" id="1346286.SAMN05444362_1168"/>